<dbReference type="Proteomes" id="UP000201670">
    <property type="component" value="Segment"/>
</dbReference>
<organism evidence="3 4">
    <name type="scientific">Prochlorococcus phage P-SSM3</name>
    <dbReference type="NCBI Taxonomy" id="536453"/>
    <lineage>
        <taxon>Viruses</taxon>
        <taxon>Duplodnaviria</taxon>
        <taxon>Heunggongvirae</taxon>
        <taxon>Uroviricota</taxon>
        <taxon>Caudoviricetes</taxon>
        <taxon>Pantevenvirales</taxon>
        <taxon>Kyanoviridae</taxon>
        <taxon>Ronodorvirus</taxon>
        <taxon>Ronodorvirus pssm3</taxon>
    </lineage>
</organism>
<dbReference type="RefSeq" id="YP_008130006.1">
    <property type="nucleotide sequence ID" value="NC_021559.1"/>
</dbReference>
<feature type="domain" description="DUF6321" evidence="2">
    <location>
        <begin position="253"/>
        <end position="323"/>
    </location>
</feature>
<evidence type="ECO:0000259" key="2">
    <source>
        <dbReference type="Pfam" id="PF19846"/>
    </source>
</evidence>
<proteinExistence type="predicted"/>
<feature type="compositionally biased region" description="Basic and acidic residues" evidence="1">
    <location>
        <begin position="232"/>
        <end position="242"/>
    </location>
</feature>
<gene>
    <name evidence="3" type="ORF">PRAG_00075</name>
</gene>
<protein>
    <recommendedName>
        <fullName evidence="2">DUF6321 domain-containing protein</fullName>
    </recommendedName>
</protein>
<dbReference type="EMBL" id="HQ337021">
    <property type="protein sequence ID" value="AGN12017.1"/>
    <property type="molecule type" value="Genomic_DNA"/>
</dbReference>
<feature type="compositionally biased region" description="Basic residues" evidence="1">
    <location>
        <begin position="285"/>
        <end position="304"/>
    </location>
</feature>
<reference evidence="3 4" key="1">
    <citation type="submission" date="2010-10" db="EMBL/GenBank/DDBJ databases">
        <title>The Genome Sequence of Prochlorococcus phage P-SSM3.</title>
        <authorList>
            <consortium name="The Broad Institute Genome Sequencing Platform"/>
            <person name="Henn M.R."/>
            <person name="Sullivan M.S."/>
            <person name="Osburne M.S."/>
            <person name="Levin J."/>
            <person name="Malboeuf C."/>
            <person name="Casali M."/>
            <person name="Russ C."/>
            <person name="Lennon N."/>
            <person name="Chapman S.B."/>
            <person name="Erlich R."/>
            <person name="Young S.K."/>
            <person name="Yandava C."/>
            <person name="Zeng Q."/>
            <person name="Alvarado L."/>
            <person name="Anderson S."/>
            <person name="Berlin A."/>
            <person name="Chen Z."/>
            <person name="Freedman E."/>
            <person name="Gellesch M."/>
            <person name="Goldberg J."/>
            <person name="Green L."/>
            <person name="Griggs A."/>
            <person name="Gujja S."/>
            <person name="Heilman E.R."/>
            <person name="Heiman D."/>
            <person name="Hollinger A."/>
            <person name="Howarth C."/>
            <person name="Larson L."/>
            <person name="Mehta T."/>
            <person name="Pearson M."/>
            <person name="Roberts A."/>
            <person name="Ryan E."/>
            <person name="Saif S."/>
            <person name="Shea T."/>
            <person name="Shenoy N."/>
            <person name="Sisk P."/>
            <person name="Stolte C."/>
            <person name="Sykes S."/>
            <person name="White J."/>
            <person name="Yu Q."/>
            <person name="Coleman M.L."/>
            <person name="Huang K.H."/>
            <person name="Weigele P.R."/>
            <person name="DeFrancesco A.S."/>
            <person name="Kern S.E."/>
            <person name="Thompson L.R."/>
            <person name="Fu R."/>
            <person name="Hombeck B."/>
            <person name="Chisholm S.W."/>
            <person name="Haas B."/>
            <person name="Nusbaum C."/>
            <person name="Birren B."/>
        </authorList>
    </citation>
    <scope>NUCLEOTIDE SEQUENCE [LARGE SCALE GENOMIC DNA]</scope>
    <source>
        <strain evidence="3 4">P-SSM3</strain>
    </source>
</reference>
<keyword evidence="4" id="KW-1185">Reference proteome</keyword>
<feature type="compositionally biased region" description="Basic and acidic residues" evidence="1">
    <location>
        <begin position="158"/>
        <end position="173"/>
    </location>
</feature>
<sequence>MECGEGKYYCNTDQKCKPIPKGYKVMHTGELVKEGNLHKWFSKSKSKDGKKGWVNVVTGGTCASDKPGEGTPKCVSSAKRASMTKAERLSAQRRKKKADPNQQSKSGAAKPTYVKTDKPKKKVNEARVDQGKDDAAKKNERNQRTFGNRRGSKGSMATHDDTEARRYNTEKGRGVKMRGKKDKTPVNYHKKDSQKRVDALLKSMKEGVKRDEYGDIVGGPKISKKQKAKNLSKNEPDNKIVRSEAAAWTRKAGKNKEGGLNEKGRKSYERENPGSDLKAPSKKVGNPRRKSFCARMRGMKKKLTSAKTARDPDSRINKSLRAWNCSYEWPKDKEMIETTSLKTKS</sequence>
<evidence type="ECO:0000256" key="1">
    <source>
        <dbReference type="SAM" id="MobiDB-lite"/>
    </source>
</evidence>
<accession>R9S5G2</accession>
<feature type="region of interest" description="Disordered" evidence="1">
    <location>
        <begin position="212"/>
        <end position="317"/>
    </location>
</feature>
<feature type="compositionally biased region" description="Basic and acidic residues" evidence="1">
    <location>
        <begin position="122"/>
        <end position="143"/>
    </location>
</feature>
<feature type="region of interest" description="Disordered" evidence="1">
    <location>
        <begin position="58"/>
        <end position="196"/>
    </location>
</feature>
<feature type="compositionally biased region" description="Basic and acidic residues" evidence="1">
    <location>
        <begin position="254"/>
        <end position="273"/>
    </location>
</feature>
<evidence type="ECO:0000313" key="3">
    <source>
        <dbReference type="EMBL" id="AGN12017.1"/>
    </source>
</evidence>
<evidence type="ECO:0000313" key="4">
    <source>
        <dbReference type="Proteomes" id="UP000201670"/>
    </source>
</evidence>
<dbReference type="InterPro" id="IPR046284">
    <property type="entry name" value="DUF6321"/>
</dbReference>
<dbReference type="GeneID" id="15956756"/>
<name>R9S5G2_9CAUD</name>
<dbReference type="KEGG" id="vg:15956756"/>
<dbReference type="Pfam" id="PF19846">
    <property type="entry name" value="DUF6321"/>
    <property type="match status" value="1"/>
</dbReference>